<evidence type="ECO:0000256" key="6">
    <source>
        <dbReference type="SAM" id="Phobius"/>
    </source>
</evidence>
<gene>
    <name evidence="7" type="ORF">SAMN04487895_11019</name>
</gene>
<feature type="transmembrane region" description="Helical" evidence="6">
    <location>
        <begin position="376"/>
        <end position="393"/>
    </location>
</feature>
<feature type="transmembrane region" description="Helical" evidence="6">
    <location>
        <begin position="306"/>
        <end position="326"/>
    </location>
</feature>
<feature type="transmembrane region" description="Helical" evidence="6">
    <location>
        <begin position="92"/>
        <end position="111"/>
    </location>
</feature>
<evidence type="ECO:0000256" key="5">
    <source>
        <dbReference type="ARBA" id="ARBA00023136"/>
    </source>
</evidence>
<dbReference type="STRING" id="1333845.SAMN04487895_11019"/>
<feature type="transmembrane region" description="Helical" evidence="6">
    <location>
        <begin position="466"/>
        <end position="485"/>
    </location>
</feature>
<feature type="transmembrane region" description="Helical" evidence="6">
    <location>
        <begin position="434"/>
        <end position="454"/>
    </location>
</feature>
<dbReference type="InterPro" id="IPR050833">
    <property type="entry name" value="Poly_Biosynth_Transport"/>
</dbReference>
<protein>
    <submittedName>
        <fullName evidence="7">Membrane protein involved in the export of O-antigen and teichoic acid</fullName>
    </submittedName>
</protein>
<keyword evidence="4 6" id="KW-1133">Transmembrane helix</keyword>
<dbReference type="PANTHER" id="PTHR30250:SF26">
    <property type="entry name" value="PSMA PROTEIN"/>
    <property type="match status" value="1"/>
</dbReference>
<dbReference type="GO" id="GO:0005886">
    <property type="term" value="C:plasma membrane"/>
    <property type="evidence" value="ECO:0007669"/>
    <property type="project" value="UniProtKB-SubCell"/>
</dbReference>
<dbReference type="Proteomes" id="UP000198809">
    <property type="component" value="Unassembled WGS sequence"/>
</dbReference>
<keyword evidence="5 6" id="KW-0472">Membrane</keyword>
<keyword evidence="2" id="KW-1003">Cell membrane</keyword>
<feature type="transmembrane region" description="Helical" evidence="6">
    <location>
        <begin position="338"/>
        <end position="355"/>
    </location>
</feature>
<dbReference type="AlphaFoldDB" id="A0A1H8RN64"/>
<evidence type="ECO:0000256" key="2">
    <source>
        <dbReference type="ARBA" id="ARBA00022475"/>
    </source>
</evidence>
<name>A0A1H8RN64_9BACL</name>
<feature type="transmembrane region" description="Helical" evidence="6">
    <location>
        <begin position="399"/>
        <end position="422"/>
    </location>
</feature>
<evidence type="ECO:0000313" key="8">
    <source>
        <dbReference type="Proteomes" id="UP000198809"/>
    </source>
</evidence>
<dbReference type="EMBL" id="FODH01000010">
    <property type="protein sequence ID" value="SEO67805.1"/>
    <property type="molecule type" value="Genomic_DNA"/>
</dbReference>
<accession>A0A1H8RN64</accession>
<feature type="transmembrane region" description="Helical" evidence="6">
    <location>
        <begin position="182"/>
        <end position="203"/>
    </location>
</feature>
<feature type="transmembrane region" description="Helical" evidence="6">
    <location>
        <begin position="48"/>
        <end position="71"/>
    </location>
</feature>
<feature type="transmembrane region" description="Helical" evidence="6">
    <location>
        <begin position="154"/>
        <end position="176"/>
    </location>
</feature>
<feature type="transmembrane region" description="Helical" evidence="6">
    <location>
        <begin position="9"/>
        <end position="28"/>
    </location>
</feature>
<sequence>MYMRVKNSIINITAGIGNQLVITLLSFASRTVFINRLGIEYLGVNGLFTNILSMLTLAEAGIGTSIMYSLYKPVAENDYEKIGRLMRLYRRAYLVIALVVTLLGLSVLPFLNVIVKDHSVEHLHLIYLIFLLNTVTPYFFSYKNSFLSVNQKNYIVTVAFSVTSIISTSLKIGILYYTSNYILFLIVDSVLTVTTSILLTVVANRKYPYLKQKVIGRLDAGTRNGIVKNVKAIIIQNIGSYLVLETESILISTFVSLKAVGLYSNYKMLIDIARTFINQVFINLYHSVGNLVSSESTEKVYSVYKVMLLLSFWLYSLLATLLYIVLAPFITLWIGEKFLMSSGVLAILVLLFFERGMRNPITTVKTTAGIFQEDRYVPLAQAAVGLGISIILVRQIGIAGVFIGSLVGALAMPFWTTPYLVYKKVFHRPLSEHYRLYAYFTIIGVGAFFAAYSASGLIHANSFPLLLVKGAVAFIIVNLIYVLLFHRRDEFAYLQGIAKTLLGKVTVRFGPLKKTEVD</sequence>
<organism evidence="7 8">
    <name type="scientific">Paenibacillus sophorae</name>
    <dbReference type="NCBI Taxonomy" id="1333845"/>
    <lineage>
        <taxon>Bacteria</taxon>
        <taxon>Bacillati</taxon>
        <taxon>Bacillota</taxon>
        <taxon>Bacilli</taxon>
        <taxon>Bacillales</taxon>
        <taxon>Paenibacillaceae</taxon>
        <taxon>Paenibacillus</taxon>
    </lineage>
</organism>
<evidence type="ECO:0000256" key="3">
    <source>
        <dbReference type="ARBA" id="ARBA00022692"/>
    </source>
</evidence>
<evidence type="ECO:0000313" key="7">
    <source>
        <dbReference type="EMBL" id="SEO67805.1"/>
    </source>
</evidence>
<reference evidence="7 8" key="1">
    <citation type="submission" date="2016-10" db="EMBL/GenBank/DDBJ databases">
        <authorList>
            <person name="de Groot N.N."/>
        </authorList>
    </citation>
    <scope>NUCLEOTIDE SEQUENCE [LARGE SCALE GENOMIC DNA]</scope>
    <source>
        <strain evidence="7 8">CGMCC 1.10238</strain>
    </source>
</reference>
<evidence type="ECO:0000256" key="1">
    <source>
        <dbReference type="ARBA" id="ARBA00004651"/>
    </source>
</evidence>
<proteinExistence type="predicted"/>
<comment type="subcellular location">
    <subcellularLocation>
        <location evidence="1">Cell membrane</location>
        <topology evidence="1">Multi-pass membrane protein</topology>
    </subcellularLocation>
</comment>
<dbReference type="PANTHER" id="PTHR30250">
    <property type="entry name" value="PST FAMILY PREDICTED COLANIC ACID TRANSPORTER"/>
    <property type="match status" value="1"/>
</dbReference>
<feature type="transmembrane region" description="Helical" evidence="6">
    <location>
        <begin position="123"/>
        <end position="142"/>
    </location>
</feature>
<evidence type="ECO:0000256" key="4">
    <source>
        <dbReference type="ARBA" id="ARBA00022989"/>
    </source>
</evidence>
<keyword evidence="3 6" id="KW-0812">Transmembrane</keyword>